<dbReference type="Proteomes" id="UP000198253">
    <property type="component" value="Chromosome I"/>
</dbReference>
<accession>A0A1C4ZZI1</accession>
<dbReference type="EMBL" id="LT607413">
    <property type="protein sequence ID" value="SCF38296.1"/>
    <property type="molecule type" value="Genomic_DNA"/>
</dbReference>
<dbReference type="InParanoid" id="A0A1C4ZZI1"/>
<dbReference type="AlphaFoldDB" id="A0A1C4ZZI1"/>
<evidence type="ECO:0000313" key="2">
    <source>
        <dbReference type="EMBL" id="SCF38296.1"/>
    </source>
</evidence>
<keyword evidence="3" id="KW-1185">Reference proteome</keyword>
<protein>
    <submittedName>
        <fullName evidence="2">SnoaL-like domain-containing protein</fullName>
    </submittedName>
</protein>
<reference evidence="3" key="1">
    <citation type="submission" date="2016-06" db="EMBL/GenBank/DDBJ databases">
        <authorList>
            <person name="Varghese N."/>
            <person name="Submissions Spin"/>
        </authorList>
    </citation>
    <scope>NUCLEOTIDE SEQUENCE [LARGE SCALE GENOMIC DNA]</scope>
    <source>
        <strain evidence="3">DSM 43816</strain>
    </source>
</reference>
<dbReference type="InterPro" id="IPR032710">
    <property type="entry name" value="NTF2-like_dom_sf"/>
</dbReference>
<dbReference type="RefSeq" id="WP_088984615.1">
    <property type="nucleotide sequence ID" value="NZ_LT607413.1"/>
</dbReference>
<name>A0A1C4ZZI1_MICEC</name>
<dbReference type="InterPro" id="IPR037401">
    <property type="entry name" value="SnoaL-like"/>
</dbReference>
<evidence type="ECO:0000259" key="1">
    <source>
        <dbReference type="Pfam" id="PF12680"/>
    </source>
</evidence>
<feature type="domain" description="SnoaL-like" evidence="1">
    <location>
        <begin position="25"/>
        <end position="110"/>
    </location>
</feature>
<dbReference type="Gene3D" id="3.10.450.50">
    <property type="match status" value="1"/>
</dbReference>
<dbReference type="Pfam" id="PF12680">
    <property type="entry name" value="SnoaL_2"/>
    <property type="match status" value="1"/>
</dbReference>
<organism evidence="2 3">
    <name type="scientific">Micromonospora echinospora</name>
    <name type="common">Micromonospora purpurea</name>
    <dbReference type="NCBI Taxonomy" id="1877"/>
    <lineage>
        <taxon>Bacteria</taxon>
        <taxon>Bacillati</taxon>
        <taxon>Actinomycetota</taxon>
        <taxon>Actinomycetes</taxon>
        <taxon>Micromonosporales</taxon>
        <taxon>Micromonosporaceae</taxon>
        <taxon>Micromonospora</taxon>
    </lineage>
</organism>
<dbReference type="OrthoDB" id="7064268at2"/>
<proteinExistence type="predicted"/>
<gene>
    <name evidence="2" type="ORF">GA0070618_6023</name>
</gene>
<sequence length="126" mass="14089">MTVDLRARSAREVLDDHLRLAAEGRFAEDIERNVAPYCVVLERRGVFRGRDGAGTLARWLAEELPDARYTYTNVLVEGRVGFLEWTAEATGFQVRDGADSFLVEDGWIVAQTIHYTVEPMSPSGVS</sequence>
<evidence type="ECO:0000313" key="3">
    <source>
        <dbReference type="Proteomes" id="UP000198253"/>
    </source>
</evidence>
<dbReference type="SUPFAM" id="SSF54427">
    <property type="entry name" value="NTF2-like"/>
    <property type="match status" value="1"/>
</dbReference>